<evidence type="ECO:0000256" key="4">
    <source>
        <dbReference type="ARBA" id="ARBA00023136"/>
    </source>
</evidence>
<dbReference type="Pfam" id="PF06803">
    <property type="entry name" value="DUF1232"/>
    <property type="match status" value="1"/>
</dbReference>
<gene>
    <name evidence="7" type="ORF">AM506_17300</name>
</gene>
<protein>
    <recommendedName>
        <fullName evidence="6">DUF1232 domain-containing protein</fullName>
    </recommendedName>
</protein>
<accession>A0A0P6VZH3</accession>
<sequence length="126" mass="14375">MNTLSKLKNYAKTVKQDLIVLYLSYKDPRTPLHAKMLAICVVAYAFSPIDLIPDFIPLIGYLDDLILVPIGIILTLKWIPSEVLEEKRKQARHMQKSDSPTNWFVGAVFILIWVLVAVWIGKLLLV</sequence>
<dbReference type="Proteomes" id="UP000050398">
    <property type="component" value="Unassembled WGS sequence"/>
</dbReference>
<evidence type="ECO:0000256" key="5">
    <source>
        <dbReference type="SAM" id="Phobius"/>
    </source>
</evidence>
<evidence type="ECO:0000256" key="1">
    <source>
        <dbReference type="ARBA" id="ARBA00004127"/>
    </source>
</evidence>
<evidence type="ECO:0000256" key="3">
    <source>
        <dbReference type="ARBA" id="ARBA00022989"/>
    </source>
</evidence>
<organism evidence="7 8">
    <name type="scientific">Rossellomorea vietnamensis</name>
    <dbReference type="NCBI Taxonomy" id="218284"/>
    <lineage>
        <taxon>Bacteria</taxon>
        <taxon>Bacillati</taxon>
        <taxon>Bacillota</taxon>
        <taxon>Bacilli</taxon>
        <taxon>Bacillales</taxon>
        <taxon>Bacillaceae</taxon>
        <taxon>Rossellomorea</taxon>
    </lineage>
</organism>
<comment type="subcellular location">
    <subcellularLocation>
        <location evidence="1">Endomembrane system</location>
        <topology evidence="1">Multi-pass membrane protein</topology>
    </subcellularLocation>
</comment>
<dbReference type="EMBL" id="LIXZ01000016">
    <property type="protein sequence ID" value="KPL58372.1"/>
    <property type="molecule type" value="Genomic_DNA"/>
</dbReference>
<evidence type="ECO:0000256" key="2">
    <source>
        <dbReference type="ARBA" id="ARBA00022692"/>
    </source>
</evidence>
<dbReference type="PATRIC" id="fig|218284.4.peg.1679"/>
<dbReference type="GO" id="GO:0012505">
    <property type="term" value="C:endomembrane system"/>
    <property type="evidence" value="ECO:0007669"/>
    <property type="project" value="UniProtKB-SubCell"/>
</dbReference>
<dbReference type="InterPro" id="IPR010652">
    <property type="entry name" value="DUF1232"/>
</dbReference>
<feature type="transmembrane region" description="Helical" evidence="5">
    <location>
        <begin position="100"/>
        <end position="120"/>
    </location>
</feature>
<dbReference type="OrthoDB" id="9800202at2"/>
<name>A0A0P6VZH3_9BACI</name>
<keyword evidence="4 5" id="KW-0472">Membrane</keyword>
<comment type="caution">
    <text evidence="7">The sequence shown here is derived from an EMBL/GenBank/DDBJ whole genome shotgun (WGS) entry which is preliminary data.</text>
</comment>
<feature type="domain" description="DUF1232" evidence="6">
    <location>
        <begin position="34"/>
        <end position="69"/>
    </location>
</feature>
<reference evidence="7 8" key="1">
    <citation type="submission" date="2015-08" db="EMBL/GenBank/DDBJ databases">
        <title>Draft Genome Sequence of Bacillus vietnamensis UCD-SED5.</title>
        <authorList>
            <person name="Lee R.D."/>
            <person name="Jospin G."/>
            <person name="Lang J.M."/>
            <person name="Coil D.A."/>
            <person name="Eisen J.A."/>
        </authorList>
    </citation>
    <scope>NUCLEOTIDE SEQUENCE [LARGE SCALE GENOMIC DNA]</scope>
    <source>
        <strain evidence="7 8">UCD-SED5</strain>
    </source>
</reference>
<dbReference type="AlphaFoldDB" id="A0A0P6VZH3"/>
<dbReference type="RefSeq" id="WP_060673760.1">
    <property type="nucleotide sequence ID" value="NZ_LIXZ01000016.1"/>
</dbReference>
<evidence type="ECO:0000313" key="8">
    <source>
        <dbReference type="Proteomes" id="UP000050398"/>
    </source>
</evidence>
<evidence type="ECO:0000313" key="7">
    <source>
        <dbReference type="EMBL" id="KPL58372.1"/>
    </source>
</evidence>
<evidence type="ECO:0000259" key="6">
    <source>
        <dbReference type="Pfam" id="PF06803"/>
    </source>
</evidence>
<feature type="transmembrane region" description="Helical" evidence="5">
    <location>
        <begin position="32"/>
        <end position="49"/>
    </location>
</feature>
<keyword evidence="2 5" id="KW-0812">Transmembrane</keyword>
<proteinExistence type="predicted"/>
<keyword evidence="3 5" id="KW-1133">Transmembrane helix</keyword>